<evidence type="ECO:0000313" key="1">
    <source>
        <dbReference type="EMBL" id="KAB5883453.1"/>
    </source>
</evidence>
<accession>A0A6A2R939</accession>
<evidence type="ECO:0000313" key="2">
    <source>
        <dbReference type="Proteomes" id="UP000470200"/>
    </source>
</evidence>
<proteinExistence type="predicted"/>
<reference evidence="1 2" key="1">
    <citation type="journal article" date="2019" name="Nat. Med.">
        <title>A library of human gut bacterial isolates paired with longitudinal multiomics data enables mechanistic microbiome research.</title>
        <authorList>
            <person name="Poyet M."/>
            <person name="Groussin M."/>
            <person name="Gibbons S.M."/>
            <person name="Avila-Pacheco J."/>
            <person name="Jiang X."/>
            <person name="Kearney S.M."/>
            <person name="Perrotta A.R."/>
            <person name="Berdy B."/>
            <person name="Zhao S."/>
            <person name="Lieberman T.D."/>
            <person name="Swanson P.K."/>
            <person name="Smith M."/>
            <person name="Roesemann S."/>
            <person name="Alexander J.E."/>
            <person name="Rich S.A."/>
            <person name="Livny J."/>
            <person name="Vlamakis H."/>
            <person name="Clish C."/>
            <person name="Bullock K."/>
            <person name="Deik A."/>
            <person name="Scott J."/>
            <person name="Pierce K.A."/>
            <person name="Xavier R.J."/>
            <person name="Alm E.J."/>
        </authorList>
    </citation>
    <scope>NUCLEOTIDE SEQUENCE [LARGE SCALE GENOMIC DNA]</scope>
    <source>
        <strain evidence="1 2">BIOML-A105</strain>
    </source>
</reference>
<gene>
    <name evidence="1" type="ORF">GA629_08815</name>
</gene>
<name>A0A6A2R939_BIFAD</name>
<organism evidence="1 2">
    <name type="scientific">Bifidobacterium adolescentis</name>
    <dbReference type="NCBI Taxonomy" id="1680"/>
    <lineage>
        <taxon>Bacteria</taxon>
        <taxon>Bacillati</taxon>
        <taxon>Actinomycetota</taxon>
        <taxon>Actinomycetes</taxon>
        <taxon>Bifidobacteriales</taxon>
        <taxon>Bifidobacteriaceae</taxon>
        <taxon>Bifidobacterium</taxon>
    </lineage>
</organism>
<comment type="caution">
    <text evidence="1">The sequence shown here is derived from an EMBL/GenBank/DDBJ whole genome shotgun (WGS) entry which is preliminary data.</text>
</comment>
<dbReference type="AlphaFoldDB" id="A0A6A2R939"/>
<dbReference type="Proteomes" id="UP000470200">
    <property type="component" value="Unassembled WGS sequence"/>
</dbReference>
<dbReference type="EMBL" id="WDIP01000010">
    <property type="protein sequence ID" value="KAB5883453.1"/>
    <property type="molecule type" value="Genomic_DNA"/>
</dbReference>
<sequence length="175" mass="18684">MKDFTKWAAMWDAYNRMGEAVSGSPASICQGIGVTLMMVFDFVGLIAVAVIGGGGGDPEKSPFFRLTTAIAVIGGVLALASPFLPSHNDARISEPPTLTEQIERTWNLDELDGCRNMGHGLTDNPSLPKSGLEDGDWKCVAYTDNQRAEVTVHIKGDKVGLYKADGKALLAKGKD</sequence>
<protein>
    <submittedName>
        <fullName evidence="1">Uncharacterized protein</fullName>
    </submittedName>
</protein>